<evidence type="ECO:0000256" key="3">
    <source>
        <dbReference type="ARBA" id="ARBA00022989"/>
    </source>
</evidence>
<protein>
    <submittedName>
        <fullName evidence="6">Uncharacterized protein</fullName>
    </submittedName>
</protein>
<comment type="subcellular location">
    <subcellularLocation>
        <location evidence="1">Membrane</location>
        <topology evidence="1">Multi-pass membrane protein</topology>
    </subcellularLocation>
</comment>
<dbReference type="Pfam" id="PF00335">
    <property type="entry name" value="Tetraspanin"/>
    <property type="match status" value="1"/>
</dbReference>
<accession>A0A9D4SDK2</accession>
<dbReference type="AlphaFoldDB" id="A0A9D4SDK2"/>
<feature type="transmembrane region" description="Helical" evidence="5">
    <location>
        <begin position="131"/>
        <end position="153"/>
    </location>
</feature>
<keyword evidence="4 5" id="KW-0472">Membrane</keyword>
<dbReference type="Proteomes" id="UP000828236">
    <property type="component" value="Unassembled WGS sequence"/>
</dbReference>
<feature type="transmembrane region" description="Helical" evidence="5">
    <location>
        <begin position="107"/>
        <end position="125"/>
    </location>
</feature>
<keyword evidence="3 5" id="KW-1133">Transmembrane helix</keyword>
<evidence type="ECO:0000256" key="2">
    <source>
        <dbReference type="ARBA" id="ARBA00022692"/>
    </source>
</evidence>
<gene>
    <name evidence="6" type="ORF">HUG17_9197</name>
</gene>
<name>A0A9D4SDK2_DERFA</name>
<reference evidence="6" key="1">
    <citation type="submission" date="2020-06" db="EMBL/GenBank/DDBJ databases">
        <authorList>
            <person name="Ji K."/>
            <person name="Li J."/>
        </authorList>
    </citation>
    <scope>NUCLEOTIDE SEQUENCE</scope>
    <source>
        <strain evidence="6">JKM2019</strain>
        <tissue evidence="6">Whole body</tissue>
    </source>
</reference>
<evidence type="ECO:0000313" key="6">
    <source>
        <dbReference type="EMBL" id="KAH7638092.1"/>
    </source>
</evidence>
<evidence type="ECO:0000256" key="4">
    <source>
        <dbReference type="ARBA" id="ARBA00023136"/>
    </source>
</evidence>
<evidence type="ECO:0000256" key="1">
    <source>
        <dbReference type="ARBA" id="ARBA00004141"/>
    </source>
</evidence>
<organism evidence="6">
    <name type="scientific">Dermatophagoides farinae</name>
    <name type="common">American house dust mite</name>
    <dbReference type="NCBI Taxonomy" id="6954"/>
    <lineage>
        <taxon>Eukaryota</taxon>
        <taxon>Metazoa</taxon>
        <taxon>Ecdysozoa</taxon>
        <taxon>Arthropoda</taxon>
        <taxon>Chelicerata</taxon>
        <taxon>Arachnida</taxon>
        <taxon>Acari</taxon>
        <taxon>Acariformes</taxon>
        <taxon>Sarcoptiformes</taxon>
        <taxon>Astigmata</taxon>
        <taxon>Psoroptidia</taxon>
        <taxon>Analgoidea</taxon>
        <taxon>Pyroglyphidae</taxon>
        <taxon>Dermatophagoidinae</taxon>
        <taxon>Dermatophagoides</taxon>
    </lineage>
</organism>
<dbReference type="EMBL" id="SDOV01000008">
    <property type="protein sequence ID" value="KAH7638092.1"/>
    <property type="molecule type" value="Genomic_DNA"/>
</dbReference>
<feature type="transmembrane region" description="Helical" evidence="5">
    <location>
        <begin position="21"/>
        <end position="47"/>
    </location>
</feature>
<feature type="transmembrane region" description="Helical" evidence="5">
    <location>
        <begin position="79"/>
        <end position="100"/>
    </location>
</feature>
<dbReference type="OrthoDB" id="10577885at2759"/>
<evidence type="ECO:0000256" key="5">
    <source>
        <dbReference type="SAM" id="Phobius"/>
    </source>
</evidence>
<reference evidence="6" key="2">
    <citation type="journal article" date="2021" name="World Allergy Organ. J.">
        <title>Chromosome-level assembly of Dermatophagoides farinae genome and transcriptome reveals two novel allergens Der f 37 and Der f 39.</title>
        <authorList>
            <person name="Chen J."/>
            <person name="Cai Z."/>
            <person name="Fan D."/>
            <person name="Hu J."/>
            <person name="Hou Y."/>
            <person name="He Y."/>
            <person name="Zhang Z."/>
            <person name="Zhao Z."/>
            <person name="Gao P."/>
            <person name="Hu W."/>
            <person name="Sun J."/>
            <person name="Li J."/>
            <person name="Ji K."/>
        </authorList>
    </citation>
    <scope>NUCLEOTIDE SEQUENCE</scope>
    <source>
        <strain evidence="6">JKM2019</strain>
    </source>
</reference>
<keyword evidence="2 5" id="KW-0812">Transmembrane</keyword>
<sequence>MPSSFRIFNYRLSFKYSSALYLSKWSLVILNVIFIVTDIITSSIIWVNLFDDYQPFMNQTSLHIDTDDDLEELLSTKKFGIILIGILITTVSTIGIFGAVRKNIKTLMIYDAFVGFVLILLLFGWRNYQNIFYWWITVIVSILTALSLSFIYIKTIRNEPMRIRKQLLLNHVNNRESFIF</sequence>
<proteinExistence type="predicted"/>
<dbReference type="InterPro" id="IPR018499">
    <property type="entry name" value="Tetraspanin/Peripherin"/>
</dbReference>
<comment type="caution">
    <text evidence="6">The sequence shown here is derived from an EMBL/GenBank/DDBJ whole genome shotgun (WGS) entry which is preliminary data.</text>
</comment>
<dbReference type="GO" id="GO:0016020">
    <property type="term" value="C:membrane"/>
    <property type="evidence" value="ECO:0007669"/>
    <property type="project" value="UniProtKB-SubCell"/>
</dbReference>